<feature type="transmembrane region" description="Helical" evidence="1">
    <location>
        <begin position="86"/>
        <end position="107"/>
    </location>
</feature>
<evidence type="ECO:0000256" key="1">
    <source>
        <dbReference type="SAM" id="Phobius"/>
    </source>
</evidence>
<comment type="caution">
    <text evidence="2">The sequence shown here is derived from an EMBL/GenBank/DDBJ whole genome shotgun (WGS) entry which is preliminary data.</text>
</comment>
<dbReference type="AlphaFoldDB" id="A0A105V476"/>
<proteinExistence type="predicted"/>
<reference evidence="2 3" key="1">
    <citation type="submission" date="2015-11" db="EMBL/GenBank/DDBJ databases">
        <title>Expanding the genomic diversity of Burkholderia species for the development of highly accurate diagnostics.</title>
        <authorList>
            <person name="Sahl J."/>
            <person name="Keim P."/>
            <person name="Wagner D."/>
        </authorList>
    </citation>
    <scope>NUCLEOTIDE SEQUENCE [LARGE SCALE GENOMIC DNA]</scope>
    <source>
        <strain evidence="2 3">MSMB1301WGS</strain>
    </source>
</reference>
<keyword evidence="1" id="KW-0812">Transmembrane</keyword>
<keyword evidence="1" id="KW-1133">Transmembrane helix</keyword>
<feature type="transmembrane region" description="Helical" evidence="1">
    <location>
        <begin position="47"/>
        <end position="66"/>
    </location>
</feature>
<dbReference type="Proteomes" id="UP000062317">
    <property type="component" value="Unassembled WGS sequence"/>
</dbReference>
<feature type="transmembrane region" description="Helical" evidence="1">
    <location>
        <begin position="12"/>
        <end position="35"/>
    </location>
</feature>
<dbReference type="RefSeq" id="WP_060108269.1">
    <property type="nucleotide sequence ID" value="NZ_LPEQ01000113.1"/>
</dbReference>
<protein>
    <submittedName>
        <fullName evidence="2">Uncharacterized protein</fullName>
    </submittedName>
</protein>
<sequence length="130" mass="13982">MLVYIVGTIALFRVLGLPVVPVLLAGGFVMAALAYRTSHSDQAIRCFVALAVACTGRYLGAYVLAHRPGLGHTWIGHVAVALQPDWVLGTLSTVLIMYCVVIGVYGLPTEETAGTPLDKILAKRRNHREP</sequence>
<dbReference type="EMBL" id="LPEQ01000113">
    <property type="protein sequence ID" value="KVV40948.1"/>
    <property type="molecule type" value="Genomic_DNA"/>
</dbReference>
<name>A0A105V476_9BURK</name>
<keyword evidence="3" id="KW-1185">Reference proteome</keyword>
<organism evidence="2 3">
    <name type="scientific">Burkholderia territorii</name>
    <dbReference type="NCBI Taxonomy" id="1503055"/>
    <lineage>
        <taxon>Bacteria</taxon>
        <taxon>Pseudomonadati</taxon>
        <taxon>Pseudomonadota</taxon>
        <taxon>Betaproteobacteria</taxon>
        <taxon>Burkholderiales</taxon>
        <taxon>Burkholderiaceae</taxon>
        <taxon>Burkholderia</taxon>
        <taxon>Burkholderia cepacia complex</taxon>
    </lineage>
</organism>
<evidence type="ECO:0000313" key="3">
    <source>
        <dbReference type="Proteomes" id="UP000062317"/>
    </source>
</evidence>
<evidence type="ECO:0000313" key="2">
    <source>
        <dbReference type="EMBL" id="KVV40948.1"/>
    </source>
</evidence>
<keyword evidence="1" id="KW-0472">Membrane</keyword>
<gene>
    <name evidence="2" type="ORF">WT27_13575</name>
</gene>
<accession>A0A105V476</accession>